<keyword evidence="2" id="KW-1185">Reference proteome</keyword>
<dbReference type="RefSeq" id="WP_188556708.1">
    <property type="nucleotide sequence ID" value="NZ_BMGS01000002.1"/>
</dbReference>
<reference evidence="2" key="1">
    <citation type="journal article" date="2019" name="Int. J. Syst. Evol. Microbiol.">
        <title>The Global Catalogue of Microorganisms (GCM) 10K type strain sequencing project: providing services to taxonomists for standard genome sequencing and annotation.</title>
        <authorList>
            <consortium name="The Broad Institute Genomics Platform"/>
            <consortium name="The Broad Institute Genome Sequencing Center for Infectious Disease"/>
            <person name="Wu L."/>
            <person name="Ma J."/>
        </authorList>
    </citation>
    <scope>NUCLEOTIDE SEQUENCE [LARGE SCALE GENOMIC DNA]</scope>
    <source>
        <strain evidence="2">CGMCC 1.12990</strain>
    </source>
</reference>
<name>A0ABQ1WL99_9BACT</name>
<protein>
    <submittedName>
        <fullName evidence="1">Uncharacterized protein</fullName>
    </submittedName>
</protein>
<dbReference type="EMBL" id="BMGS01000002">
    <property type="protein sequence ID" value="GGG35728.1"/>
    <property type="molecule type" value="Genomic_DNA"/>
</dbReference>
<organism evidence="1 2">
    <name type="scientific">Hymenobacter glacieicola</name>
    <dbReference type="NCBI Taxonomy" id="1562124"/>
    <lineage>
        <taxon>Bacteria</taxon>
        <taxon>Pseudomonadati</taxon>
        <taxon>Bacteroidota</taxon>
        <taxon>Cytophagia</taxon>
        <taxon>Cytophagales</taxon>
        <taxon>Hymenobacteraceae</taxon>
        <taxon>Hymenobacter</taxon>
    </lineage>
</organism>
<comment type="caution">
    <text evidence="1">The sequence shown here is derived from an EMBL/GenBank/DDBJ whole genome shotgun (WGS) entry which is preliminary data.</text>
</comment>
<accession>A0ABQ1WL99</accession>
<sequence>MKAPIFRAWVRPCPRFGFIWQMRQPFYPTTANGERSTRSAAMREAIRDARHFQTCHENPSPRKG</sequence>
<gene>
    <name evidence="1" type="ORF">GCM10011378_09980</name>
</gene>
<dbReference type="Proteomes" id="UP000601361">
    <property type="component" value="Unassembled WGS sequence"/>
</dbReference>
<evidence type="ECO:0000313" key="2">
    <source>
        <dbReference type="Proteomes" id="UP000601361"/>
    </source>
</evidence>
<proteinExistence type="predicted"/>
<evidence type="ECO:0000313" key="1">
    <source>
        <dbReference type="EMBL" id="GGG35728.1"/>
    </source>
</evidence>